<feature type="chain" id="PRO_5031172499" description="Excinuclease ABC subunit B" evidence="1">
    <location>
        <begin position="18"/>
        <end position="120"/>
    </location>
</feature>
<comment type="caution">
    <text evidence="2">The sequence shown here is derived from an EMBL/GenBank/DDBJ whole genome shotgun (WGS) entry which is preliminary data.</text>
</comment>
<evidence type="ECO:0000313" key="3">
    <source>
        <dbReference type="Proteomes" id="UP000526408"/>
    </source>
</evidence>
<feature type="signal peptide" evidence="1">
    <location>
        <begin position="1"/>
        <end position="17"/>
    </location>
</feature>
<evidence type="ECO:0000313" key="2">
    <source>
        <dbReference type="EMBL" id="NKX46067.1"/>
    </source>
</evidence>
<keyword evidence="1" id="KW-0732">Signal</keyword>
<dbReference type="AlphaFoldDB" id="A0A7X6H115"/>
<dbReference type="Proteomes" id="UP000526408">
    <property type="component" value="Unassembled WGS sequence"/>
</dbReference>
<keyword evidence="3" id="KW-1185">Reference proteome</keyword>
<accession>A0A7X6H115</accession>
<proteinExistence type="predicted"/>
<organism evidence="2 3">
    <name type="scientific">Roseicyclus persicicus</name>
    <dbReference type="NCBI Taxonomy" id="2650661"/>
    <lineage>
        <taxon>Bacteria</taxon>
        <taxon>Pseudomonadati</taxon>
        <taxon>Pseudomonadota</taxon>
        <taxon>Alphaproteobacteria</taxon>
        <taxon>Rhodobacterales</taxon>
        <taxon>Roseobacteraceae</taxon>
        <taxon>Roseicyclus</taxon>
    </lineage>
</organism>
<evidence type="ECO:0000256" key="1">
    <source>
        <dbReference type="SAM" id="SignalP"/>
    </source>
</evidence>
<gene>
    <name evidence="2" type="ORF">HCU73_15840</name>
</gene>
<name>A0A7X6H115_9RHOB</name>
<sequence>MIRPLALALLCAAPAVAEPWDCAFTVECEAGAGCEPIAVSLRVIAADHAGDLFLSSSIGDSPVLRLTPPGTLPATYAGSGRDGIAELLTIEADRTALLTLHIFDGAAAAATHFGTCEGLQ</sequence>
<evidence type="ECO:0008006" key="4">
    <source>
        <dbReference type="Google" id="ProtNLM"/>
    </source>
</evidence>
<protein>
    <recommendedName>
        <fullName evidence="4">Excinuclease ABC subunit B</fullName>
    </recommendedName>
</protein>
<reference evidence="2 3" key="1">
    <citation type="submission" date="2020-04" db="EMBL/GenBank/DDBJ databases">
        <authorList>
            <person name="Yoon J."/>
        </authorList>
    </citation>
    <scope>NUCLEOTIDE SEQUENCE [LARGE SCALE GENOMIC DNA]</scope>
    <source>
        <strain evidence="2 3">KMU-115</strain>
    </source>
</reference>
<dbReference type="RefSeq" id="WP_168624457.1">
    <property type="nucleotide sequence ID" value="NZ_JAAZQQ010000006.1"/>
</dbReference>
<dbReference type="EMBL" id="JAAZQQ010000006">
    <property type="protein sequence ID" value="NKX46067.1"/>
    <property type="molecule type" value="Genomic_DNA"/>
</dbReference>